<dbReference type="AlphaFoldDB" id="A0A834A493"/>
<gene>
    <name evidence="1" type="ORF">HJG60_011191</name>
</gene>
<comment type="caution">
    <text evidence="1">The sequence shown here is derived from an EMBL/GenBank/DDBJ whole genome shotgun (WGS) entry which is preliminary data.</text>
</comment>
<dbReference type="EMBL" id="JABVXQ010000006">
    <property type="protein sequence ID" value="KAF6104173.1"/>
    <property type="molecule type" value="Genomic_DNA"/>
</dbReference>
<organism evidence="1 2">
    <name type="scientific">Phyllostomus discolor</name>
    <name type="common">pale spear-nosed bat</name>
    <dbReference type="NCBI Taxonomy" id="89673"/>
    <lineage>
        <taxon>Eukaryota</taxon>
        <taxon>Metazoa</taxon>
        <taxon>Chordata</taxon>
        <taxon>Craniata</taxon>
        <taxon>Vertebrata</taxon>
        <taxon>Euteleostomi</taxon>
        <taxon>Mammalia</taxon>
        <taxon>Eutheria</taxon>
        <taxon>Laurasiatheria</taxon>
        <taxon>Chiroptera</taxon>
        <taxon>Yangochiroptera</taxon>
        <taxon>Phyllostomidae</taxon>
        <taxon>Phyllostominae</taxon>
        <taxon>Phyllostomus</taxon>
    </lineage>
</organism>
<evidence type="ECO:0000313" key="2">
    <source>
        <dbReference type="Proteomes" id="UP000664940"/>
    </source>
</evidence>
<reference evidence="1 2" key="1">
    <citation type="journal article" date="2020" name="Nature">
        <title>Six reference-quality genomes reveal evolution of bat adaptations.</title>
        <authorList>
            <person name="Jebb D."/>
            <person name="Huang Z."/>
            <person name="Pippel M."/>
            <person name="Hughes G.M."/>
            <person name="Lavrichenko K."/>
            <person name="Devanna P."/>
            <person name="Winkler S."/>
            <person name="Jermiin L.S."/>
            <person name="Skirmuntt E.C."/>
            <person name="Katzourakis A."/>
            <person name="Burkitt-Gray L."/>
            <person name="Ray D.A."/>
            <person name="Sullivan K.A.M."/>
            <person name="Roscito J.G."/>
            <person name="Kirilenko B.M."/>
            <person name="Davalos L.M."/>
            <person name="Corthals A.P."/>
            <person name="Power M.L."/>
            <person name="Jones G."/>
            <person name="Ransome R.D."/>
            <person name="Dechmann D.K.N."/>
            <person name="Locatelli A.G."/>
            <person name="Puechmaille S.J."/>
            <person name="Fedrigo O."/>
            <person name="Jarvis E.D."/>
            <person name="Hiller M."/>
            <person name="Vernes S.C."/>
            <person name="Myers E.W."/>
            <person name="Teeling E.C."/>
        </authorList>
    </citation>
    <scope>NUCLEOTIDE SEQUENCE [LARGE SCALE GENOMIC DNA]</scope>
    <source>
        <strain evidence="1">Bat1K_MPI-CBG_1</strain>
    </source>
</reference>
<evidence type="ECO:0000313" key="1">
    <source>
        <dbReference type="EMBL" id="KAF6104173.1"/>
    </source>
</evidence>
<proteinExistence type="predicted"/>
<name>A0A834A493_9CHIR</name>
<dbReference type="Proteomes" id="UP000664940">
    <property type="component" value="Unassembled WGS sequence"/>
</dbReference>
<sequence>MAQIKKASQSMAFNTFIKKYQKSITVPYTVLQSSSEGDVGMPSVRVLAHEGGRGHPVTPGTLSGSVVHTHAFPLFHQVTAQYLDLLERILMHYKYLLTISPFILSSSFHGKTGLFKGSTFDHIHCSLCYIFTKPASRAVKHCRLHVTILHLGESPHTLLFLLNI</sequence>
<protein>
    <submittedName>
        <fullName evidence="1">Uncharacterized protein</fullName>
    </submittedName>
</protein>
<accession>A0A834A493</accession>